<protein>
    <recommendedName>
        <fullName evidence="6">BART domain-containing protein</fullName>
    </recommendedName>
</protein>
<gene>
    <name evidence="7" type="ORF">CTAYLR_001482</name>
</gene>
<proteinExistence type="predicted"/>
<evidence type="ECO:0000256" key="4">
    <source>
        <dbReference type="ARBA" id="ARBA00023069"/>
    </source>
</evidence>
<dbReference type="GO" id="GO:0005737">
    <property type="term" value="C:cytoplasm"/>
    <property type="evidence" value="ECO:0007669"/>
    <property type="project" value="UniProtKB-SubCell"/>
</dbReference>
<dbReference type="GO" id="GO:0005929">
    <property type="term" value="C:cilium"/>
    <property type="evidence" value="ECO:0007669"/>
    <property type="project" value="UniProtKB-SubCell"/>
</dbReference>
<keyword evidence="5" id="KW-0966">Cell projection</keyword>
<evidence type="ECO:0000256" key="1">
    <source>
        <dbReference type="ARBA" id="ARBA00004138"/>
    </source>
</evidence>
<comment type="caution">
    <text evidence="7">The sequence shown here is derived from an EMBL/GenBank/DDBJ whole genome shotgun (WGS) entry which is preliminary data.</text>
</comment>
<dbReference type="Gene3D" id="1.20.1520.10">
    <property type="entry name" value="ADP-ribosylation factor-like 2-binding protein, domain"/>
    <property type="match status" value="1"/>
</dbReference>
<evidence type="ECO:0000256" key="2">
    <source>
        <dbReference type="ARBA" id="ARBA00004496"/>
    </source>
</evidence>
<keyword evidence="4" id="KW-0969">Cilium</keyword>
<evidence type="ECO:0000259" key="6">
    <source>
        <dbReference type="Pfam" id="PF11527"/>
    </source>
</evidence>
<dbReference type="AlphaFoldDB" id="A0AAD7U915"/>
<dbReference type="InterPro" id="IPR023379">
    <property type="entry name" value="BART_dom"/>
</dbReference>
<reference evidence="7" key="1">
    <citation type="submission" date="2023-01" db="EMBL/GenBank/DDBJ databases">
        <title>Metagenome sequencing of chrysophaentin producing Chrysophaeum taylorii.</title>
        <authorList>
            <person name="Davison J."/>
            <person name="Bewley C."/>
        </authorList>
    </citation>
    <scope>NUCLEOTIDE SEQUENCE</scope>
    <source>
        <strain evidence="7">NIES-1699</strain>
    </source>
</reference>
<dbReference type="Pfam" id="PF11527">
    <property type="entry name" value="ARL2_Bind_BART"/>
    <property type="match status" value="1"/>
</dbReference>
<accession>A0AAD7U915</accession>
<name>A0AAD7U915_9STRA</name>
<dbReference type="EMBL" id="JAQMWT010000523">
    <property type="protein sequence ID" value="KAJ8600471.1"/>
    <property type="molecule type" value="Genomic_DNA"/>
</dbReference>
<sequence length="136" mass="15443">MKEEESSSSSWVDVILKVRRQFGEGCDESAALARFVAENAGAFDGGDFEQAEHSLEYTALHKEYLALWEREMETFCRREGIALPELEAQMYDALNDRYTALFEEHPHHGWVDSALAAVSYDHFYARMAAAACGRKK</sequence>
<comment type="subcellular location">
    <subcellularLocation>
        <location evidence="1">Cell projection</location>
        <location evidence="1">Cilium</location>
    </subcellularLocation>
    <subcellularLocation>
        <location evidence="2">Cytoplasm</location>
    </subcellularLocation>
</comment>
<evidence type="ECO:0000313" key="8">
    <source>
        <dbReference type="Proteomes" id="UP001230188"/>
    </source>
</evidence>
<dbReference type="Proteomes" id="UP001230188">
    <property type="component" value="Unassembled WGS sequence"/>
</dbReference>
<dbReference type="InterPro" id="IPR042541">
    <property type="entry name" value="BART_sf"/>
</dbReference>
<keyword evidence="8" id="KW-1185">Reference proteome</keyword>
<evidence type="ECO:0000256" key="5">
    <source>
        <dbReference type="ARBA" id="ARBA00023273"/>
    </source>
</evidence>
<keyword evidence="3" id="KW-0963">Cytoplasm</keyword>
<evidence type="ECO:0000313" key="7">
    <source>
        <dbReference type="EMBL" id="KAJ8600471.1"/>
    </source>
</evidence>
<feature type="domain" description="BART" evidence="6">
    <location>
        <begin position="32"/>
        <end position="129"/>
    </location>
</feature>
<evidence type="ECO:0000256" key="3">
    <source>
        <dbReference type="ARBA" id="ARBA00022490"/>
    </source>
</evidence>
<organism evidence="7 8">
    <name type="scientific">Chrysophaeum taylorii</name>
    <dbReference type="NCBI Taxonomy" id="2483200"/>
    <lineage>
        <taxon>Eukaryota</taxon>
        <taxon>Sar</taxon>
        <taxon>Stramenopiles</taxon>
        <taxon>Ochrophyta</taxon>
        <taxon>Pelagophyceae</taxon>
        <taxon>Pelagomonadales</taxon>
        <taxon>Pelagomonadaceae</taxon>
        <taxon>Chrysophaeum</taxon>
    </lineage>
</organism>